<feature type="binding site" evidence="2">
    <location>
        <position position="74"/>
    </location>
    <ligand>
        <name>ATP</name>
        <dbReference type="ChEBI" id="CHEBI:30616"/>
    </ligand>
</feature>
<dbReference type="GO" id="GO:1902176">
    <property type="term" value="P:negative regulation of oxidative stress-induced intrinsic apoptotic signaling pathway"/>
    <property type="evidence" value="ECO:0007669"/>
    <property type="project" value="TreeGrafter"/>
</dbReference>
<reference evidence="6" key="2">
    <citation type="submission" date="2025-09" db="UniProtKB">
        <authorList>
            <consortium name="Ensembl"/>
        </authorList>
    </citation>
    <scope>IDENTIFICATION</scope>
</reference>
<dbReference type="CDD" id="cd04416">
    <property type="entry name" value="NDPk_TX"/>
    <property type="match status" value="1"/>
</dbReference>
<dbReference type="GO" id="GO:0003341">
    <property type="term" value="P:cilium movement"/>
    <property type="evidence" value="ECO:0007669"/>
    <property type="project" value="TreeGrafter"/>
</dbReference>
<dbReference type="PANTHER" id="PTHR46161">
    <property type="entry name" value="NUCLEOSIDE DIPHOSPHATE KINASE"/>
    <property type="match status" value="1"/>
</dbReference>
<evidence type="ECO:0000256" key="4">
    <source>
        <dbReference type="SAM" id="MobiDB-lite"/>
    </source>
</evidence>
<dbReference type="Ensembl" id="ENSCABT00000004477.1">
    <property type="protein sequence ID" value="ENSCABP00000004123.1"/>
    <property type="gene ID" value="ENSCABG00000003110.1"/>
</dbReference>
<dbReference type="GeneTree" id="ENSGT00940000161182"/>
<dbReference type="GO" id="GO:0006183">
    <property type="term" value="P:GTP biosynthetic process"/>
    <property type="evidence" value="ECO:0007669"/>
    <property type="project" value="InterPro"/>
</dbReference>
<dbReference type="GO" id="GO:0006228">
    <property type="term" value="P:UTP biosynthetic process"/>
    <property type="evidence" value="ECO:0007669"/>
    <property type="project" value="InterPro"/>
</dbReference>
<dbReference type="PROSITE" id="PS51374">
    <property type="entry name" value="NDPK_LIKE"/>
    <property type="match status" value="1"/>
</dbReference>
<feature type="active site" description="Pros-phosphohistidine intermediate" evidence="2">
    <location>
        <position position="135"/>
    </location>
</feature>
<name>A0A8C0G5Q9_CHEAB</name>
<dbReference type="GO" id="GO:0004550">
    <property type="term" value="F:nucleoside diphosphate kinase activity"/>
    <property type="evidence" value="ECO:0007669"/>
    <property type="project" value="InterPro"/>
</dbReference>
<evidence type="ECO:0000256" key="3">
    <source>
        <dbReference type="RuleBase" id="RU004011"/>
    </source>
</evidence>
<dbReference type="AlphaFoldDB" id="A0A8C0G5Q9"/>
<feature type="binding site" evidence="2">
    <location>
        <position position="27"/>
    </location>
    <ligand>
        <name>ATP</name>
        <dbReference type="ChEBI" id="CHEBI:30616"/>
    </ligand>
</feature>
<evidence type="ECO:0000256" key="2">
    <source>
        <dbReference type="PROSITE-ProRule" id="PRU00706"/>
    </source>
</evidence>
<dbReference type="PANTHER" id="PTHR46161:SF1">
    <property type="entry name" value="NUCLEOSIDE DIPHOSPHATE KINASE HOMOLOG 5"/>
    <property type="match status" value="1"/>
</dbReference>
<evidence type="ECO:0000313" key="7">
    <source>
        <dbReference type="Proteomes" id="UP000694404"/>
    </source>
</evidence>
<dbReference type="PRINTS" id="PR01243">
    <property type="entry name" value="NUCDPKINASE"/>
</dbReference>
<feature type="binding site" evidence="2">
    <location>
        <position position="132"/>
    </location>
    <ligand>
        <name>ATP</name>
        <dbReference type="ChEBI" id="CHEBI:30616"/>
    </ligand>
</feature>
<dbReference type="GO" id="GO:0005929">
    <property type="term" value="C:cilium"/>
    <property type="evidence" value="ECO:0007669"/>
    <property type="project" value="TreeGrafter"/>
</dbReference>
<feature type="binding site" evidence="2">
    <location>
        <position position="102"/>
    </location>
    <ligand>
        <name>ATP</name>
        <dbReference type="ChEBI" id="CHEBI:30616"/>
    </ligand>
</feature>
<comment type="similarity">
    <text evidence="1 2 3">Belongs to the NDK family.</text>
</comment>
<evidence type="ECO:0000259" key="5">
    <source>
        <dbReference type="SMART" id="SM00562"/>
    </source>
</evidence>
<feature type="binding site" evidence="2">
    <location>
        <position position="108"/>
    </location>
    <ligand>
        <name>ATP</name>
        <dbReference type="ChEBI" id="CHEBI:30616"/>
    </ligand>
</feature>
<dbReference type="Proteomes" id="UP000694404">
    <property type="component" value="Unplaced"/>
</dbReference>
<dbReference type="GO" id="GO:0006241">
    <property type="term" value="P:CTP biosynthetic process"/>
    <property type="evidence" value="ECO:0007669"/>
    <property type="project" value="InterPro"/>
</dbReference>
<dbReference type="SMART" id="SM00562">
    <property type="entry name" value="NDK"/>
    <property type="match status" value="1"/>
</dbReference>
<feature type="region of interest" description="Disordered" evidence="4">
    <location>
        <begin position="136"/>
        <end position="158"/>
    </location>
</feature>
<dbReference type="Pfam" id="PF00334">
    <property type="entry name" value="NDK"/>
    <property type="match status" value="1"/>
</dbReference>
<evidence type="ECO:0000313" key="6">
    <source>
        <dbReference type="Ensembl" id="ENSCABP00000004123.1"/>
    </source>
</evidence>
<sequence length="217" mass="23225">HGSASPGEAEKELEFFFPVEHTLAVIKPTAVKEHKDEIMQKVTNAGFIVSQMKETNFTREMATQFYKAHEGKPFFDQLVNYMSEGPSVIMILTKENAVEQWRQLMGPTDPDVAKESSPDSLRAQFAQDILRNAVHGSSNKEHALKTTGAPGSGEAQVAPVPGVLLGQSCAPCASPQQQSVDVRGGQGVGAQDRVRQALGGTYLGGSPEVATSPSLSC</sequence>
<dbReference type="InterPro" id="IPR036850">
    <property type="entry name" value="NDK-like_dom_sf"/>
</dbReference>
<protein>
    <recommendedName>
        <fullName evidence="5">Nucleoside diphosphate kinase-like domain-containing protein</fullName>
    </recommendedName>
</protein>
<dbReference type="SUPFAM" id="SSF54919">
    <property type="entry name" value="Nucleoside diphosphate kinase, NDK"/>
    <property type="match status" value="1"/>
</dbReference>
<dbReference type="InterPro" id="IPR034907">
    <property type="entry name" value="NDK-like_dom"/>
</dbReference>
<dbReference type="OMA" id="FEHIPIN"/>
<feature type="domain" description="Nucleoside diphosphate kinase-like" evidence="5">
    <location>
        <begin position="19"/>
        <end position="150"/>
    </location>
</feature>
<evidence type="ECO:0000256" key="1">
    <source>
        <dbReference type="ARBA" id="ARBA00008142"/>
    </source>
</evidence>
<reference evidence="6" key="1">
    <citation type="submission" date="2025-08" db="UniProtKB">
        <authorList>
            <consortium name="Ensembl"/>
        </authorList>
    </citation>
    <scope>IDENTIFICATION</scope>
</reference>
<organism evidence="6 7">
    <name type="scientific">Chelonoidis abingdonii</name>
    <name type="common">Abingdon island giant tortoise</name>
    <name type="synonym">Testudo abingdonii</name>
    <dbReference type="NCBI Taxonomy" id="106734"/>
    <lineage>
        <taxon>Eukaryota</taxon>
        <taxon>Metazoa</taxon>
        <taxon>Chordata</taxon>
        <taxon>Craniata</taxon>
        <taxon>Vertebrata</taxon>
        <taxon>Euteleostomi</taxon>
        <taxon>Archelosauria</taxon>
        <taxon>Testudinata</taxon>
        <taxon>Testudines</taxon>
        <taxon>Cryptodira</taxon>
        <taxon>Durocryptodira</taxon>
        <taxon>Testudinoidea</taxon>
        <taxon>Testudinidae</taxon>
        <taxon>Chelonoidis</taxon>
    </lineage>
</organism>
<feature type="binding site" evidence="2">
    <location>
        <position position="122"/>
    </location>
    <ligand>
        <name>ATP</name>
        <dbReference type="ChEBI" id="CHEBI:30616"/>
    </ligand>
</feature>
<accession>A0A8C0G5Q9</accession>
<keyword evidence="7" id="KW-1185">Reference proteome</keyword>
<proteinExistence type="inferred from homology"/>
<dbReference type="InterPro" id="IPR001564">
    <property type="entry name" value="Nucleoside_diP_kinase"/>
</dbReference>
<dbReference type="Gene3D" id="3.30.70.141">
    <property type="entry name" value="Nucleoside diphosphate kinase-like domain"/>
    <property type="match status" value="1"/>
</dbReference>